<name>A0A0E9XH01_ANGAN</name>
<evidence type="ECO:0000313" key="1">
    <source>
        <dbReference type="EMBL" id="JAI00964.1"/>
    </source>
</evidence>
<dbReference type="EMBL" id="GBXM01007614">
    <property type="protein sequence ID" value="JAI00964.1"/>
    <property type="molecule type" value="Transcribed_RNA"/>
</dbReference>
<proteinExistence type="predicted"/>
<sequence>MDNAVLKMGKLWVELLENLFIFVRSSRNS</sequence>
<protein>
    <submittedName>
        <fullName evidence="1">Uncharacterized protein</fullName>
    </submittedName>
</protein>
<dbReference type="AlphaFoldDB" id="A0A0E9XH01"/>
<reference evidence="1" key="2">
    <citation type="journal article" date="2015" name="Fish Shellfish Immunol.">
        <title>Early steps in the European eel (Anguilla anguilla)-Vibrio vulnificus interaction in the gills: Role of the RtxA13 toxin.</title>
        <authorList>
            <person name="Callol A."/>
            <person name="Pajuelo D."/>
            <person name="Ebbesson L."/>
            <person name="Teles M."/>
            <person name="MacKenzie S."/>
            <person name="Amaro C."/>
        </authorList>
    </citation>
    <scope>NUCLEOTIDE SEQUENCE</scope>
</reference>
<organism evidence="1">
    <name type="scientific">Anguilla anguilla</name>
    <name type="common">European freshwater eel</name>
    <name type="synonym">Muraena anguilla</name>
    <dbReference type="NCBI Taxonomy" id="7936"/>
    <lineage>
        <taxon>Eukaryota</taxon>
        <taxon>Metazoa</taxon>
        <taxon>Chordata</taxon>
        <taxon>Craniata</taxon>
        <taxon>Vertebrata</taxon>
        <taxon>Euteleostomi</taxon>
        <taxon>Actinopterygii</taxon>
        <taxon>Neopterygii</taxon>
        <taxon>Teleostei</taxon>
        <taxon>Anguilliformes</taxon>
        <taxon>Anguillidae</taxon>
        <taxon>Anguilla</taxon>
    </lineage>
</organism>
<reference evidence="1" key="1">
    <citation type="submission" date="2014-11" db="EMBL/GenBank/DDBJ databases">
        <authorList>
            <person name="Amaro Gonzalez C."/>
        </authorList>
    </citation>
    <scope>NUCLEOTIDE SEQUENCE</scope>
</reference>
<accession>A0A0E9XH01</accession>